<evidence type="ECO:0000256" key="1">
    <source>
        <dbReference type="ARBA" id="ARBA00008941"/>
    </source>
</evidence>
<dbReference type="AlphaFoldDB" id="A0A834TDH4"/>
<feature type="domain" description="PI3K/PI4K catalytic" evidence="8">
    <location>
        <begin position="107"/>
        <end position="398"/>
    </location>
</feature>
<accession>A0A834TDH4</accession>
<evidence type="ECO:0000259" key="8">
    <source>
        <dbReference type="PROSITE" id="PS50290"/>
    </source>
</evidence>
<evidence type="ECO:0000313" key="9">
    <source>
        <dbReference type="EMBL" id="KAF7819166.1"/>
    </source>
</evidence>
<comment type="caution">
    <text evidence="9">The sequence shown here is derived from an EMBL/GenBank/DDBJ whole genome shotgun (WGS) entry which is preliminary data.</text>
</comment>
<evidence type="ECO:0000313" key="10">
    <source>
        <dbReference type="Proteomes" id="UP000634136"/>
    </source>
</evidence>
<reference evidence="9" key="1">
    <citation type="submission" date="2020-09" db="EMBL/GenBank/DDBJ databases">
        <title>Genome-Enabled Discovery of Anthraquinone Biosynthesis in Senna tora.</title>
        <authorList>
            <person name="Kang S.-H."/>
            <person name="Pandey R.P."/>
            <person name="Lee C.-M."/>
            <person name="Sim J.-S."/>
            <person name="Jeong J.-T."/>
            <person name="Choi B.-S."/>
            <person name="Jung M."/>
            <person name="Ginzburg D."/>
            <person name="Zhao K."/>
            <person name="Won S.Y."/>
            <person name="Oh T.-J."/>
            <person name="Yu Y."/>
            <person name="Kim N.-H."/>
            <person name="Lee O.R."/>
            <person name="Lee T.-H."/>
            <person name="Bashyal P."/>
            <person name="Kim T.-S."/>
            <person name="Lee W.-H."/>
            <person name="Kawkins C."/>
            <person name="Kim C.-K."/>
            <person name="Kim J.S."/>
            <person name="Ahn B.O."/>
            <person name="Rhee S.Y."/>
            <person name="Sohng J.K."/>
        </authorList>
    </citation>
    <scope>NUCLEOTIDE SEQUENCE</scope>
    <source>
        <tissue evidence="9">Leaf</tissue>
    </source>
</reference>
<feature type="region of interest" description="Disordered" evidence="7">
    <location>
        <begin position="601"/>
        <end position="626"/>
    </location>
</feature>
<dbReference type="Proteomes" id="UP000634136">
    <property type="component" value="Unassembled WGS sequence"/>
</dbReference>
<keyword evidence="6" id="KW-0067">ATP-binding</keyword>
<evidence type="ECO:0000256" key="4">
    <source>
        <dbReference type="ARBA" id="ARBA00022741"/>
    </source>
</evidence>
<keyword evidence="5 9" id="KW-0418">Kinase</keyword>
<keyword evidence="10" id="KW-1185">Reference proteome</keyword>
<evidence type="ECO:0000256" key="5">
    <source>
        <dbReference type="ARBA" id="ARBA00022777"/>
    </source>
</evidence>
<evidence type="ECO:0000256" key="3">
    <source>
        <dbReference type="ARBA" id="ARBA00022679"/>
    </source>
</evidence>
<organism evidence="9 10">
    <name type="scientific">Senna tora</name>
    <dbReference type="NCBI Taxonomy" id="362788"/>
    <lineage>
        <taxon>Eukaryota</taxon>
        <taxon>Viridiplantae</taxon>
        <taxon>Streptophyta</taxon>
        <taxon>Embryophyta</taxon>
        <taxon>Tracheophyta</taxon>
        <taxon>Spermatophyta</taxon>
        <taxon>Magnoliopsida</taxon>
        <taxon>eudicotyledons</taxon>
        <taxon>Gunneridae</taxon>
        <taxon>Pentapetalae</taxon>
        <taxon>rosids</taxon>
        <taxon>fabids</taxon>
        <taxon>Fabales</taxon>
        <taxon>Fabaceae</taxon>
        <taxon>Caesalpinioideae</taxon>
        <taxon>Cassia clade</taxon>
        <taxon>Senna</taxon>
    </lineage>
</organism>
<dbReference type="OrthoDB" id="5839at2759"/>
<protein>
    <recommendedName>
        <fullName evidence="2">1-phosphatidylinositol 4-kinase</fullName>
        <ecNumber evidence="2">2.7.1.67</ecNumber>
    </recommendedName>
</protein>
<gene>
    <name evidence="9" type="ORF">G2W53_024621</name>
</gene>
<evidence type="ECO:0000256" key="2">
    <source>
        <dbReference type="ARBA" id="ARBA00012169"/>
    </source>
</evidence>
<dbReference type="EC" id="2.7.1.67" evidence="2"/>
<evidence type="ECO:0000256" key="6">
    <source>
        <dbReference type="ARBA" id="ARBA00022840"/>
    </source>
</evidence>
<keyword evidence="3" id="KW-0808">Transferase</keyword>
<dbReference type="Pfam" id="PF00454">
    <property type="entry name" value="PI3_PI4_kinase"/>
    <property type="match status" value="1"/>
</dbReference>
<dbReference type="GO" id="GO:0004430">
    <property type="term" value="F:1-phosphatidylinositol 4-kinase activity"/>
    <property type="evidence" value="ECO:0007669"/>
    <property type="project" value="UniProtKB-EC"/>
</dbReference>
<dbReference type="GO" id="GO:0005524">
    <property type="term" value="F:ATP binding"/>
    <property type="evidence" value="ECO:0007669"/>
    <property type="project" value="UniProtKB-KW"/>
</dbReference>
<feature type="compositionally biased region" description="Low complexity" evidence="7">
    <location>
        <begin position="601"/>
        <end position="615"/>
    </location>
</feature>
<dbReference type="PROSITE" id="PS50290">
    <property type="entry name" value="PI3_4_KINASE_3"/>
    <property type="match status" value="1"/>
</dbReference>
<evidence type="ECO:0000256" key="7">
    <source>
        <dbReference type="SAM" id="MobiDB-lite"/>
    </source>
</evidence>
<sequence>MRLFKMALAVNQHHGLKPFGKSHRCILQSYGDLDHNNLDHSQTSLAHSFKPVFEGDNSQCSFSTPCLPLTTSGEEELDSNPWISMVGERAASAHALVVEVAMAMASGVRPQPLSKGLGGAYVFRSQNGNDIAVAKPADEEPLAFNNPKGLGGRMLGQPGLKDSIRLGETGIRELAAYLLDHGGFAGVPPSALVKFCNAPFSVTDGAKVPSAPCKIASLQRFIDHDFDAGELGPSFFSVASVHQIGILDIRLLNLDRHAGNLLVKKNDHKGAGVSDLVPIDHGLCLPEWLDDPYFEWLHWPQASIPFSETELEYISKLDPFKDAELLRAILPLLRESSIRVHLVCTIFLKQAAAAGLCLADIGQMMTRKFCGGEEAPSELENICLQVMASVSNNEKSREETEQESSFDNETRGISQVLKIPVLSFAGSMNGLAVLPPLNEENDDINTDADAGNTKENNERCDSYTNGEIGFGGLNLSEWELFLENFEKLLSRQFGAKSISICKYTCSNPVSQGWIAIGEAEAPMSSLPFCHFLPICSIGHPTFPPLTLSLGEDPNFGVASGPHAPNLVSKVKDKLRVGGTNSSIFSRALGHIFRLLESREASGSGSRSSFSTSAAVSGGGGSSSEVGRDGVRVWSPVVVLVALWSAIWWEWKRWRIVTPGWPAI</sequence>
<name>A0A834TDH4_9FABA</name>
<dbReference type="PANTHER" id="PTHR45800:SF21">
    <property type="entry name" value="PHOSPHATIDYLINOSITOL 4-KINASE GAMMA 8"/>
    <property type="match status" value="1"/>
</dbReference>
<dbReference type="InterPro" id="IPR044571">
    <property type="entry name" value="P4KG1-8"/>
</dbReference>
<comment type="similarity">
    <text evidence="1">Belongs to the PI3/PI4-kinase family. Type II PI4K subfamily.</text>
</comment>
<dbReference type="InterPro" id="IPR000403">
    <property type="entry name" value="PI3/4_kinase_cat_dom"/>
</dbReference>
<keyword evidence="4" id="KW-0547">Nucleotide-binding</keyword>
<proteinExistence type="inferred from homology"/>
<dbReference type="PANTHER" id="PTHR45800">
    <property type="entry name" value="PHOSPHATIDYLINOSITOL 4-KINASE GAMMA"/>
    <property type="match status" value="1"/>
</dbReference>
<dbReference type="EMBL" id="JAAIUW010000008">
    <property type="protein sequence ID" value="KAF7819166.1"/>
    <property type="molecule type" value="Genomic_DNA"/>
</dbReference>